<dbReference type="AlphaFoldDB" id="A0AAV3YXB4"/>
<evidence type="ECO:0000256" key="7">
    <source>
        <dbReference type="ARBA" id="ARBA00023034"/>
    </source>
</evidence>
<gene>
    <name evidence="11" type="ORF">PoB_001285400</name>
</gene>
<dbReference type="Gene3D" id="3.40.50.300">
    <property type="entry name" value="P-loop containing nucleotide triphosphate hydrolases"/>
    <property type="match status" value="1"/>
</dbReference>
<dbReference type="PANTHER" id="PTHR14647:SF87">
    <property type="entry name" value="PUTATIVE-RELATED"/>
    <property type="match status" value="1"/>
</dbReference>
<keyword evidence="5" id="KW-0735">Signal-anchor</keyword>
<evidence type="ECO:0000256" key="9">
    <source>
        <dbReference type="ARBA" id="ARBA00023180"/>
    </source>
</evidence>
<protein>
    <submittedName>
        <fullName evidence="11">Galactose-3-o-sulfotransferase 3</fullName>
    </submittedName>
</protein>
<keyword evidence="7" id="KW-0333">Golgi apparatus</keyword>
<reference evidence="11 12" key="1">
    <citation type="journal article" date="2021" name="Elife">
        <title>Chloroplast acquisition without the gene transfer in kleptoplastic sea slugs, Plakobranchus ocellatus.</title>
        <authorList>
            <person name="Maeda T."/>
            <person name="Takahashi S."/>
            <person name="Yoshida T."/>
            <person name="Shimamura S."/>
            <person name="Takaki Y."/>
            <person name="Nagai Y."/>
            <person name="Toyoda A."/>
            <person name="Suzuki Y."/>
            <person name="Arimoto A."/>
            <person name="Ishii H."/>
            <person name="Satoh N."/>
            <person name="Nishiyama T."/>
            <person name="Hasebe M."/>
            <person name="Maruyama T."/>
            <person name="Minagawa J."/>
            <person name="Obokata J."/>
            <person name="Shigenobu S."/>
        </authorList>
    </citation>
    <scope>NUCLEOTIDE SEQUENCE [LARGE SCALE GENOMIC DNA]</scope>
</reference>
<dbReference type="InterPro" id="IPR027417">
    <property type="entry name" value="P-loop_NTPase"/>
</dbReference>
<dbReference type="Pfam" id="PF06990">
    <property type="entry name" value="Gal-3-0_sulfotr"/>
    <property type="match status" value="1"/>
</dbReference>
<evidence type="ECO:0000313" key="12">
    <source>
        <dbReference type="Proteomes" id="UP000735302"/>
    </source>
</evidence>
<keyword evidence="4 10" id="KW-0812">Transmembrane</keyword>
<dbReference type="InterPro" id="IPR009729">
    <property type="entry name" value="Gal-3-0_sulfotransfrase"/>
</dbReference>
<evidence type="ECO:0000256" key="1">
    <source>
        <dbReference type="ARBA" id="ARBA00004323"/>
    </source>
</evidence>
<evidence type="ECO:0000256" key="2">
    <source>
        <dbReference type="ARBA" id="ARBA00008124"/>
    </source>
</evidence>
<dbReference type="GO" id="GO:0001733">
    <property type="term" value="F:galactosylceramide sulfotransferase activity"/>
    <property type="evidence" value="ECO:0007669"/>
    <property type="project" value="InterPro"/>
</dbReference>
<evidence type="ECO:0000256" key="8">
    <source>
        <dbReference type="ARBA" id="ARBA00023136"/>
    </source>
</evidence>
<proteinExistence type="inferred from homology"/>
<dbReference type="GO" id="GO:0000139">
    <property type="term" value="C:Golgi membrane"/>
    <property type="evidence" value="ECO:0007669"/>
    <property type="project" value="UniProtKB-SubCell"/>
</dbReference>
<keyword evidence="8 10" id="KW-0472">Membrane</keyword>
<evidence type="ECO:0000256" key="6">
    <source>
        <dbReference type="ARBA" id="ARBA00022989"/>
    </source>
</evidence>
<accession>A0AAV3YXB4</accession>
<name>A0AAV3YXB4_9GAST</name>
<comment type="caution">
    <text evidence="11">The sequence shown here is derived from an EMBL/GenBank/DDBJ whole genome shotgun (WGS) entry which is preliminary data.</text>
</comment>
<keyword evidence="12" id="KW-1185">Reference proteome</keyword>
<keyword evidence="6 10" id="KW-1133">Transmembrane helix</keyword>
<evidence type="ECO:0000256" key="3">
    <source>
        <dbReference type="ARBA" id="ARBA00022679"/>
    </source>
</evidence>
<evidence type="ECO:0000256" key="5">
    <source>
        <dbReference type="ARBA" id="ARBA00022968"/>
    </source>
</evidence>
<evidence type="ECO:0000256" key="10">
    <source>
        <dbReference type="SAM" id="Phobius"/>
    </source>
</evidence>
<feature type="transmembrane region" description="Helical" evidence="10">
    <location>
        <begin position="57"/>
        <end position="78"/>
    </location>
</feature>
<comment type="similarity">
    <text evidence="2">Belongs to the galactose-3-O-sulfotransferase family.</text>
</comment>
<dbReference type="GO" id="GO:0009247">
    <property type="term" value="P:glycolipid biosynthetic process"/>
    <property type="evidence" value="ECO:0007669"/>
    <property type="project" value="InterPro"/>
</dbReference>
<dbReference type="EMBL" id="BLXT01001517">
    <property type="protein sequence ID" value="GFN86348.1"/>
    <property type="molecule type" value="Genomic_DNA"/>
</dbReference>
<organism evidence="11 12">
    <name type="scientific">Plakobranchus ocellatus</name>
    <dbReference type="NCBI Taxonomy" id="259542"/>
    <lineage>
        <taxon>Eukaryota</taxon>
        <taxon>Metazoa</taxon>
        <taxon>Spiralia</taxon>
        <taxon>Lophotrochozoa</taxon>
        <taxon>Mollusca</taxon>
        <taxon>Gastropoda</taxon>
        <taxon>Heterobranchia</taxon>
        <taxon>Euthyneura</taxon>
        <taxon>Panpulmonata</taxon>
        <taxon>Sacoglossa</taxon>
        <taxon>Placobranchoidea</taxon>
        <taxon>Plakobranchidae</taxon>
        <taxon>Plakobranchus</taxon>
    </lineage>
</organism>
<keyword evidence="9" id="KW-0325">Glycoprotein</keyword>
<evidence type="ECO:0000313" key="11">
    <source>
        <dbReference type="EMBL" id="GFN86348.1"/>
    </source>
</evidence>
<dbReference type="Proteomes" id="UP000735302">
    <property type="component" value="Unassembled WGS sequence"/>
</dbReference>
<keyword evidence="3" id="KW-0808">Transferase</keyword>
<dbReference type="PANTHER" id="PTHR14647">
    <property type="entry name" value="GALACTOSE-3-O-SULFOTRANSFERASE"/>
    <property type="match status" value="1"/>
</dbReference>
<comment type="subcellular location">
    <subcellularLocation>
        <location evidence="1">Golgi apparatus membrane</location>
        <topology evidence="1">Single-pass type II membrane protein</topology>
    </subcellularLocation>
</comment>
<evidence type="ECO:0000256" key="4">
    <source>
        <dbReference type="ARBA" id="ARBA00022692"/>
    </source>
</evidence>
<sequence>MQRHYRLSPCFRALSCEDVMHYFALKVTPRISDEAHLVKKTGTYCDLPQGTSRLSTVLVLVFCALLITVYLYAGHLLVPFGNVEHPNLIHNQYRNTADATHSQFSEIRQVVFAKVHKAASSTVQNILVRFALARDLNVLLPSIRKNGFSIDESGSNIDPTRIIPHPANKKFDILCSHLIYNEDVIGKYVASSAFRVAILREPLDQSLSALIYYSHFYAIGGLREGVEKYKNNPIEGFLRHPEDFYSKHKMYGVAGSYINNRMSIDLGFNTDNFEASKWNTSKINAFIKDVERQFDLILISDYFDESLVLLKWYLKWSLKDVIYLKVNQNHLANDSRWKKPANISMESLQTFYSWDAIDVALYNHFRDIFLKKLEQEHLFTDEVNAFKIIQKQVVQFCKDGVSGTILRIQKSSWTEEFIVSQFDCILMSADENSLIRAAQFIHYNRFAKFYNTGP</sequence>